<dbReference type="STRING" id="578461.R0KR09"/>
<proteinExistence type="predicted"/>
<feature type="compositionally biased region" description="Polar residues" evidence="1">
    <location>
        <begin position="21"/>
        <end position="32"/>
    </location>
</feature>
<name>R0KR09_NOSB1</name>
<dbReference type="VEuPathDB" id="MicrosporidiaDB:NBO_146g0001"/>
<reference evidence="2 3" key="1">
    <citation type="journal article" date="2013" name="BMC Genomics">
        <title>Comparative genomics of parasitic silkworm microsporidia reveal an association between genome expansion and host adaptation.</title>
        <authorList>
            <person name="Pan G."/>
            <person name="Xu J."/>
            <person name="Li T."/>
            <person name="Xia Q."/>
            <person name="Liu S.L."/>
            <person name="Zhang G."/>
            <person name="Li S."/>
            <person name="Li C."/>
            <person name="Liu H."/>
            <person name="Yang L."/>
            <person name="Liu T."/>
            <person name="Zhang X."/>
            <person name="Wu Z."/>
            <person name="Fan W."/>
            <person name="Dang X."/>
            <person name="Xiang H."/>
            <person name="Tao M."/>
            <person name="Li Y."/>
            <person name="Hu J."/>
            <person name="Li Z."/>
            <person name="Lin L."/>
            <person name="Luo J."/>
            <person name="Geng L."/>
            <person name="Wang L."/>
            <person name="Long M."/>
            <person name="Wan Y."/>
            <person name="He N."/>
            <person name="Zhang Z."/>
            <person name="Lu C."/>
            <person name="Keeling P.J."/>
            <person name="Wang J."/>
            <person name="Xiang Z."/>
            <person name="Zhou Z."/>
        </authorList>
    </citation>
    <scope>NUCLEOTIDE SEQUENCE [LARGE SCALE GENOMIC DNA]</scope>
    <source>
        <strain evidence="3">CQ1 / CVCC 102059</strain>
    </source>
</reference>
<feature type="compositionally biased region" description="Basic residues" evidence="1">
    <location>
        <begin position="1"/>
        <end position="11"/>
    </location>
</feature>
<dbReference type="EMBL" id="KB909054">
    <property type="protein sequence ID" value="EOB13171.1"/>
    <property type="molecule type" value="Genomic_DNA"/>
</dbReference>
<dbReference type="Gene3D" id="4.10.60.10">
    <property type="entry name" value="Zinc finger, CCHC-type"/>
    <property type="match status" value="1"/>
</dbReference>
<keyword evidence="3" id="KW-1185">Reference proteome</keyword>
<dbReference type="AlphaFoldDB" id="R0KR09"/>
<organism evidence="2 3">
    <name type="scientific">Nosema bombycis (strain CQ1 / CVCC 102059)</name>
    <name type="common">Microsporidian parasite</name>
    <name type="synonym">Pebrine of silkworm</name>
    <dbReference type="NCBI Taxonomy" id="578461"/>
    <lineage>
        <taxon>Eukaryota</taxon>
        <taxon>Fungi</taxon>
        <taxon>Fungi incertae sedis</taxon>
        <taxon>Microsporidia</taxon>
        <taxon>Nosematidae</taxon>
        <taxon>Nosema</taxon>
    </lineage>
</organism>
<dbReference type="OrthoDB" id="3863715at2759"/>
<evidence type="ECO:0000256" key="1">
    <source>
        <dbReference type="SAM" id="MobiDB-lite"/>
    </source>
</evidence>
<dbReference type="HOGENOM" id="CLU_1652672_0_0_1"/>
<evidence type="ECO:0000313" key="3">
    <source>
        <dbReference type="Proteomes" id="UP000016927"/>
    </source>
</evidence>
<feature type="region of interest" description="Disordered" evidence="1">
    <location>
        <begin position="1"/>
        <end position="32"/>
    </location>
</feature>
<accession>R0KR09</accession>
<dbReference type="Proteomes" id="UP000016927">
    <property type="component" value="Unassembled WGS sequence"/>
</dbReference>
<protein>
    <submittedName>
        <fullName evidence="2">Protein AIR2</fullName>
    </submittedName>
</protein>
<evidence type="ECO:0000313" key="2">
    <source>
        <dbReference type="EMBL" id="EOB13171.1"/>
    </source>
</evidence>
<gene>
    <name evidence="2" type="primary">AIR2</name>
    <name evidence="2" type="ORF">NBO_146g0001</name>
</gene>
<sequence>MDRSKNMKGRKRFEPMEEQKWTNNAETRNNNDETTLSELMKRSKLIEQISYSSEVCVYCLEIHNGKKCNKQLCRWCNDIGHASSKCNRLSDPDRITLCKCYKNTYHSVNDCPSVWRKYKLKRPLDLSSIIKSCSNCSSTKHFTNDCVKEQNKFSILILSI</sequence>